<name>A0A6A5G9F8_CAERE</name>
<dbReference type="AlphaFoldDB" id="A0A6A5G9F8"/>
<dbReference type="PANTHER" id="PTHR31562:SF4">
    <property type="entry name" value="DUF268 DOMAIN-CONTAINING PROTEIN-RELATED"/>
    <property type="match status" value="1"/>
</dbReference>
<dbReference type="Proteomes" id="UP000483820">
    <property type="component" value="Chromosome V"/>
</dbReference>
<comment type="caution">
    <text evidence="2">The sequence shown here is derived from an EMBL/GenBank/DDBJ whole genome shotgun (WGS) entry which is preliminary data.</text>
</comment>
<keyword evidence="1" id="KW-1133">Transmembrane helix</keyword>
<dbReference type="RefSeq" id="XP_003112612.2">
    <property type="nucleotide sequence ID" value="XM_003112564.2"/>
</dbReference>
<dbReference type="KEGG" id="crq:GCK72_017955"/>
<sequence length="720" mass="82804">MINGVYRKSARFYPFLLVLGICFIITTLYIQNQKASGYLSKVSSRNRVVEEQDSVQRRENLKKVLAKTHKGLVSLNELNENVYKKFGYEITSPTLPVPTLKMIKEPKCGEVFSEWQKISEQPQPEYPLKGIPAERKDEFLLYNYTAVNEWYINDKNSEKGEKPRLWDKLSEMVTWPKEKLGGLAYGTDGVSIYNAMKFHRLDGKSGVVIGSMKPWVEISALLNGAAKVLTVEYNELRIQDEFRDRMSSILPINFVKNWKTYAGTFDFAVSFSSIEHSGLGRYGDAIDPIGDIREMLKIKCILKKGGLLFLGFPLGTDAIQYNAHRIYGSVRLAMMFYGFEWLGTFSGDTEQPNDLTSERLHSKPIFGFFQNTVVLRRLYVYEKILSQTSLWNTYSGGETRTIFQDPNIFLRQNVRTHIGDISFLEFREELYKKYGYDLTIPTYPFVTVKSKYVMNCTWEFSDWLEQQKKRSSRRPRAYIPDGEQRDFLMNKYSGVSYKYTDDRKKLNITYKSWDNIADIVTWHARDVLRLVDNMSGISMHYAMKHYYLAGKRGLILASDHPIVEVQAIQNGASRILSVGQVSRETNDISSLSLTEFANQHGRYSQSFDFVATYGTIESVGLGRYGDVLDAFGDLQMMAMLGCSLKKGGLFFLGIPIGRDAVIFNQKRIYGHSRLPMLIAEFEWIGTFGEDFQTSTEITGPEIDRLHKFDHMKRTLVLRKL</sequence>
<evidence type="ECO:0000313" key="3">
    <source>
        <dbReference type="Proteomes" id="UP000483820"/>
    </source>
</evidence>
<keyword evidence="1" id="KW-0472">Membrane</keyword>
<evidence type="ECO:0000313" key="2">
    <source>
        <dbReference type="EMBL" id="KAF1751401.1"/>
    </source>
</evidence>
<dbReference type="EMBL" id="WUAV01000005">
    <property type="protein sequence ID" value="KAF1751401.1"/>
    <property type="molecule type" value="Genomic_DNA"/>
</dbReference>
<evidence type="ECO:0000256" key="1">
    <source>
        <dbReference type="SAM" id="Phobius"/>
    </source>
</evidence>
<organism evidence="2 3">
    <name type="scientific">Caenorhabditis remanei</name>
    <name type="common">Caenorhabditis vulgaris</name>
    <dbReference type="NCBI Taxonomy" id="31234"/>
    <lineage>
        <taxon>Eukaryota</taxon>
        <taxon>Metazoa</taxon>
        <taxon>Ecdysozoa</taxon>
        <taxon>Nematoda</taxon>
        <taxon>Chromadorea</taxon>
        <taxon>Rhabditida</taxon>
        <taxon>Rhabditina</taxon>
        <taxon>Rhabditomorpha</taxon>
        <taxon>Rhabditoidea</taxon>
        <taxon>Rhabditidae</taxon>
        <taxon>Peloderinae</taxon>
        <taxon>Caenorhabditis</taxon>
    </lineage>
</organism>
<dbReference type="Pfam" id="PF03269">
    <property type="entry name" value="DUF268"/>
    <property type="match status" value="2"/>
</dbReference>
<protein>
    <submittedName>
        <fullName evidence="2">Uncharacterized protein</fullName>
    </submittedName>
</protein>
<dbReference type="CTD" id="9824000"/>
<proteinExistence type="predicted"/>
<dbReference type="InterPro" id="IPR004951">
    <property type="entry name" value="DUF268_CAE_spp"/>
</dbReference>
<feature type="transmembrane region" description="Helical" evidence="1">
    <location>
        <begin position="12"/>
        <end position="30"/>
    </location>
</feature>
<accession>A0A6A5G9F8</accession>
<gene>
    <name evidence="2" type="ORF">GCK72_017955</name>
</gene>
<keyword evidence="1" id="KW-0812">Transmembrane</keyword>
<reference evidence="2 3" key="1">
    <citation type="submission" date="2019-12" db="EMBL/GenBank/DDBJ databases">
        <title>Chromosome-level assembly of the Caenorhabditis remanei genome.</title>
        <authorList>
            <person name="Teterina A.A."/>
            <person name="Willis J.H."/>
            <person name="Phillips P.C."/>
        </authorList>
    </citation>
    <scope>NUCLEOTIDE SEQUENCE [LARGE SCALE GENOMIC DNA]</scope>
    <source>
        <strain evidence="2 3">PX506</strain>
        <tissue evidence="2">Whole organism</tissue>
    </source>
</reference>
<dbReference type="PANTHER" id="PTHR31562">
    <property type="entry name" value="PROTEIN CBG18972"/>
    <property type="match status" value="1"/>
</dbReference>
<dbReference type="GeneID" id="9824000"/>